<keyword evidence="3" id="KW-0482">Metalloprotease</keyword>
<reference evidence="3" key="1">
    <citation type="submission" date="2019-08" db="EMBL/GenBank/DDBJ databases">
        <title>Carotenoids and Carotenoid Binding Proteins in the Halophilic Cyanobacterium Euhalothece sp. ZM00.</title>
        <authorList>
            <person name="Cho S.M."/>
            <person name="Song J.Y."/>
            <person name="Park Y.-I."/>
        </authorList>
    </citation>
    <scope>NUCLEOTIDE SEQUENCE [LARGE SCALE GENOMIC DNA]</scope>
    <source>
        <strain evidence="3">Z-M001</strain>
    </source>
</reference>
<dbReference type="AlphaFoldDB" id="A0A5B8NLY5"/>
<keyword evidence="1" id="KW-0472">Membrane</keyword>
<name>A0A5B8NLY5_9CHRO</name>
<dbReference type="Proteomes" id="UP000318453">
    <property type="component" value="Chromosome"/>
</dbReference>
<keyword evidence="3" id="KW-0378">Hydrolase</keyword>
<dbReference type="EMBL" id="CP042326">
    <property type="protein sequence ID" value="QDZ40054.1"/>
    <property type="molecule type" value="Genomic_DNA"/>
</dbReference>
<feature type="transmembrane region" description="Helical" evidence="1">
    <location>
        <begin position="52"/>
        <end position="71"/>
    </location>
</feature>
<gene>
    <name evidence="3" type="ORF">FRE64_08945</name>
</gene>
<dbReference type="GO" id="GO:0008237">
    <property type="term" value="F:metallopeptidase activity"/>
    <property type="evidence" value="ECO:0007669"/>
    <property type="project" value="UniProtKB-KW"/>
</dbReference>
<evidence type="ECO:0000313" key="3">
    <source>
        <dbReference type="EMBL" id="QDZ40054.1"/>
    </source>
</evidence>
<feature type="transmembrane region" description="Helical" evidence="1">
    <location>
        <begin position="12"/>
        <end position="32"/>
    </location>
</feature>
<accession>A0A5B8NLY5</accession>
<evidence type="ECO:0000259" key="2">
    <source>
        <dbReference type="Pfam" id="PF02517"/>
    </source>
</evidence>
<sequence length="191" mass="20640">MTNPNNSEFEPLTRPQVLTIMGVTAILLLLVAKVWQYLGSVALFPLSFTLEAVLIGLGLATGIILASGLIYRIWPAYRESAQYYLNLVLKPLALPDSIWLGLLPGLSEELLFRGVMIPALGSGIIAVIISSVLFGVLHLGGAQQWPYGVWATSVGFVLGAVMIATGNLLIPIIAHIMTNFVSGLLWKLENR</sequence>
<dbReference type="GO" id="GO:0080120">
    <property type="term" value="P:CAAX-box protein maturation"/>
    <property type="evidence" value="ECO:0007669"/>
    <property type="project" value="UniProtKB-ARBA"/>
</dbReference>
<feature type="domain" description="CAAX prenyl protease 2/Lysostaphin resistance protein A-like" evidence="2">
    <location>
        <begin position="94"/>
        <end position="181"/>
    </location>
</feature>
<protein>
    <submittedName>
        <fullName evidence="3">CPBP family intramembrane metalloprotease</fullName>
    </submittedName>
</protein>
<evidence type="ECO:0000313" key="4">
    <source>
        <dbReference type="Proteomes" id="UP000318453"/>
    </source>
</evidence>
<proteinExistence type="predicted"/>
<keyword evidence="1" id="KW-0812">Transmembrane</keyword>
<dbReference type="RefSeq" id="WP_146295696.1">
    <property type="nucleotide sequence ID" value="NZ_CP042326.1"/>
</dbReference>
<keyword evidence="1" id="KW-1133">Transmembrane helix</keyword>
<dbReference type="KEGG" id="enn:FRE64_08945"/>
<dbReference type="GO" id="GO:0004175">
    <property type="term" value="F:endopeptidase activity"/>
    <property type="evidence" value="ECO:0007669"/>
    <property type="project" value="UniProtKB-ARBA"/>
</dbReference>
<feature type="transmembrane region" description="Helical" evidence="1">
    <location>
        <begin position="83"/>
        <end position="103"/>
    </location>
</feature>
<dbReference type="PANTHER" id="PTHR43592:SF7">
    <property type="entry name" value="CAAX AMINO TERMINAL PROTEASE FAMILY PROTEIN"/>
    <property type="match status" value="1"/>
</dbReference>
<dbReference type="OrthoDB" id="571316at2"/>
<dbReference type="GO" id="GO:0006508">
    <property type="term" value="P:proteolysis"/>
    <property type="evidence" value="ECO:0007669"/>
    <property type="project" value="UniProtKB-KW"/>
</dbReference>
<dbReference type="PANTHER" id="PTHR43592">
    <property type="entry name" value="CAAX AMINO TERMINAL PROTEASE"/>
    <property type="match status" value="1"/>
</dbReference>
<feature type="transmembrane region" description="Helical" evidence="1">
    <location>
        <begin position="115"/>
        <end position="137"/>
    </location>
</feature>
<keyword evidence="3" id="KW-0645">Protease</keyword>
<evidence type="ECO:0000256" key="1">
    <source>
        <dbReference type="SAM" id="Phobius"/>
    </source>
</evidence>
<dbReference type="InterPro" id="IPR003675">
    <property type="entry name" value="Rce1/LyrA-like_dom"/>
</dbReference>
<feature type="transmembrane region" description="Helical" evidence="1">
    <location>
        <begin position="149"/>
        <end position="177"/>
    </location>
</feature>
<organism evidence="3 4">
    <name type="scientific">Euhalothece natronophila Z-M001</name>
    <dbReference type="NCBI Taxonomy" id="522448"/>
    <lineage>
        <taxon>Bacteria</taxon>
        <taxon>Bacillati</taxon>
        <taxon>Cyanobacteriota</taxon>
        <taxon>Cyanophyceae</taxon>
        <taxon>Oscillatoriophycideae</taxon>
        <taxon>Chroococcales</taxon>
        <taxon>Halothecacae</taxon>
        <taxon>Halothece cluster</taxon>
        <taxon>Euhalothece</taxon>
    </lineage>
</organism>
<dbReference type="Pfam" id="PF02517">
    <property type="entry name" value="Rce1-like"/>
    <property type="match status" value="1"/>
</dbReference>
<keyword evidence="4" id="KW-1185">Reference proteome</keyword>